<evidence type="ECO:0008006" key="4">
    <source>
        <dbReference type="Google" id="ProtNLM"/>
    </source>
</evidence>
<accession>A0A385YTW4</accession>
<dbReference type="OrthoDB" id="1443299at2"/>
<keyword evidence="3" id="KW-1185">Reference proteome</keyword>
<name>A0A385YTW4_9BACL</name>
<keyword evidence="1" id="KW-1133">Transmembrane helix</keyword>
<feature type="transmembrane region" description="Helical" evidence="1">
    <location>
        <begin position="33"/>
        <end position="53"/>
    </location>
</feature>
<evidence type="ECO:0000313" key="2">
    <source>
        <dbReference type="EMBL" id="AYC29118.1"/>
    </source>
</evidence>
<evidence type="ECO:0000256" key="1">
    <source>
        <dbReference type="SAM" id="Phobius"/>
    </source>
</evidence>
<dbReference type="KEGG" id="paek:D3873_04200"/>
<proteinExistence type="predicted"/>
<dbReference type="AlphaFoldDB" id="A0A385YTW4"/>
<sequence>MSSRVVREGTLTGLLSGTILGLGLKMVEVTTNLNVYTLLLNVDFIPIIGSVQWNEVIEFAFHLIIAVVIGIVYMYLRGRLELERFRSLLLVAVVLGFPTIFLYFPLSFLAIKDVPSWDDYAAFFWWSLIHILYIFSLPVLTRLLPKQ</sequence>
<dbReference type="Proteomes" id="UP000265725">
    <property type="component" value="Chromosome"/>
</dbReference>
<reference evidence="3" key="1">
    <citation type="submission" date="2018-09" db="EMBL/GenBank/DDBJ databases">
        <authorList>
            <person name="Zhu H."/>
        </authorList>
    </citation>
    <scope>NUCLEOTIDE SEQUENCE [LARGE SCALE GENOMIC DNA]</scope>
    <source>
        <strain evidence="3">K2R23-3</strain>
    </source>
</reference>
<feature type="transmembrane region" description="Helical" evidence="1">
    <location>
        <begin position="123"/>
        <end position="144"/>
    </location>
</feature>
<evidence type="ECO:0000313" key="3">
    <source>
        <dbReference type="Proteomes" id="UP000265725"/>
    </source>
</evidence>
<gene>
    <name evidence="2" type="ORF">D3873_04200</name>
</gene>
<feature type="transmembrane region" description="Helical" evidence="1">
    <location>
        <begin position="59"/>
        <end position="76"/>
    </location>
</feature>
<dbReference type="EMBL" id="CP032418">
    <property type="protein sequence ID" value="AYC29118.1"/>
    <property type="molecule type" value="Genomic_DNA"/>
</dbReference>
<feature type="transmembrane region" description="Helical" evidence="1">
    <location>
        <begin position="88"/>
        <end position="111"/>
    </location>
</feature>
<dbReference type="RefSeq" id="WP_119882859.1">
    <property type="nucleotide sequence ID" value="NZ_CP032418.1"/>
</dbReference>
<keyword evidence="1" id="KW-0472">Membrane</keyword>
<protein>
    <recommendedName>
        <fullName evidence="4">DUF1440 domain-containing protein</fullName>
    </recommendedName>
</protein>
<keyword evidence="1" id="KW-0812">Transmembrane</keyword>
<organism evidence="2 3">
    <name type="scientific">Paenisporosarcina cavernae</name>
    <dbReference type="NCBI Taxonomy" id="2320858"/>
    <lineage>
        <taxon>Bacteria</taxon>
        <taxon>Bacillati</taxon>
        <taxon>Bacillota</taxon>
        <taxon>Bacilli</taxon>
        <taxon>Bacillales</taxon>
        <taxon>Caryophanaceae</taxon>
        <taxon>Paenisporosarcina</taxon>
    </lineage>
</organism>